<keyword evidence="1" id="KW-0378">Hydrolase</keyword>
<dbReference type="SUPFAM" id="SSF53163">
    <property type="entry name" value="HybD-like"/>
    <property type="match status" value="1"/>
</dbReference>
<dbReference type="InterPro" id="IPR023430">
    <property type="entry name" value="Pept_HybD-like_dom_sf"/>
</dbReference>
<sequence length="209" mass="23112">MNLKHNLFEKKDGTLKIMHDDLTAATKLATEIIHLLPTGISSRPIVFVCIGTDRSTGDSLGPLIGTFLEEKKISSFFVYGTLENPIHAVNLTEKLEEIKKKHFNPFIIGIDACLGRLKSVGVIQVGEGPVKPGAGVNKELPEVGHMHITGIVNVSGFMEFFVLQNTRLHLVLNMAKIIANGIYKASLAYEPKHILTSFKWDLDSEQEHI</sequence>
<gene>
    <name evidence="1" type="primary">yyaC</name>
    <name evidence="1" type="ORF">KHA94_06445</name>
</gene>
<name>A0ABS5NSD9_9BACI</name>
<dbReference type="GO" id="GO:0006508">
    <property type="term" value="P:proteolysis"/>
    <property type="evidence" value="ECO:0007669"/>
    <property type="project" value="UniProtKB-KW"/>
</dbReference>
<keyword evidence="2" id="KW-1185">Reference proteome</keyword>
<comment type="caution">
    <text evidence="1">The sequence shown here is derived from an EMBL/GenBank/DDBJ whole genome shotgun (WGS) entry which is preliminary data.</text>
</comment>
<dbReference type="NCBIfam" id="TIGR02841">
    <property type="entry name" value="spore_YyaC"/>
    <property type="match status" value="1"/>
</dbReference>
<protein>
    <submittedName>
        <fullName evidence="1">Spore protease YyaC</fullName>
    </submittedName>
</protein>
<dbReference type="RefSeq" id="WP_213101348.1">
    <property type="nucleotide sequence ID" value="NZ_JAGYPM010000002.1"/>
</dbReference>
<accession>A0ABS5NSD9</accession>
<dbReference type="Proteomes" id="UP000681027">
    <property type="component" value="Unassembled WGS sequence"/>
</dbReference>
<reference evidence="1 2" key="1">
    <citation type="submission" date="2021-05" db="EMBL/GenBank/DDBJ databases">
        <title>Novel Bacillus species.</title>
        <authorList>
            <person name="Liu G."/>
        </authorList>
    </citation>
    <scope>NUCLEOTIDE SEQUENCE [LARGE SCALE GENOMIC DNA]</scope>
    <source>
        <strain evidence="1 2">FJAT-49705</strain>
    </source>
</reference>
<dbReference type="Pfam" id="PF06866">
    <property type="entry name" value="DUF1256"/>
    <property type="match status" value="1"/>
</dbReference>
<keyword evidence="1" id="KW-0645">Protease</keyword>
<dbReference type="InterPro" id="IPR009665">
    <property type="entry name" value="YyaC"/>
</dbReference>
<evidence type="ECO:0000313" key="1">
    <source>
        <dbReference type="EMBL" id="MBS4189844.1"/>
    </source>
</evidence>
<proteinExistence type="predicted"/>
<evidence type="ECO:0000313" key="2">
    <source>
        <dbReference type="Proteomes" id="UP000681027"/>
    </source>
</evidence>
<dbReference type="GO" id="GO:0008233">
    <property type="term" value="F:peptidase activity"/>
    <property type="evidence" value="ECO:0007669"/>
    <property type="project" value="UniProtKB-KW"/>
</dbReference>
<dbReference type="EMBL" id="JAGYPM010000002">
    <property type="protein sequence ID" value="MBS4189844.1"/>
    <property type="molecule type" value="Genomic_DNA"/>
</dbReference>
<organism evidence="1 2">
    <name type="scientific">Cytobacillus citreus</name>
    <dbReference type="NCBI Taxonomy" id="2833586"/>
    <lineage>
        <taxon>Bacteria</taxon>
        <taxon>Bacillati</taxon>
        <taxon>Bacillota</taxon>
        <taxon>Bacilli</taxon>
        <taxon>Bacillales</taxon>
        <taxon>Bacillaceae</taxon>
        <taxon>Cytobacillus</taxon>
    </lineage>
</organism>